<evidence type="ECO:0000256" key="6">
    <source>
        <dbReference type="ARBA" id="ARBA00022984"/>
    </source>
</evidence>
<dbReference type="GO" id="GO:0008360">
    <property type="term" value="P:regulation of cell shape"/>
    <property type="evidence" value="ECO:0007669"/>
    <property type="project" value="UniProtKB-KW"/>
</dbReference>
<name>A0A0G0JPV2_9BACT</name>
<evidence type="ECO:0000256" key="8">
    <source>
        <dbReference type="ARBA" id="ARBA00023136"/>
    </source>
</evidence>
<accession>A0A0G0JPV2</accession>
<evidence type="ECO:0000256" key="9">
    <source>
        <dbReference type="ARBA" id="ARBA00032370"/>
    </source>
</evidence>
<sequence>MTKPTKNKPRIASFLIITYILIFIGLLFISVSSLSEAQINFGDKFYYIKKQLFWVFIGTISFIITSKIKLSYLKKYSFYLFLISIATLILVLIPGIGNTVLGARRWLSLGIFSFQPSESFKLIAIIYFSFLFSKSNKQNLKSLIYSLSPALILIILEPNLSTAVLTASIVLTIYYLSGGEIISLMLTCLIGVLLSVLLIFVSPYRQARLDTLLNPQNDTLTSSYHSNQIVLSLASGGIFGKGFGNSVQKYQFLPQLTTDSILAIIGEELGFIGITIIISLYVFLVYNIFRVSRQSKDPSQQLIVAGIASWISYQSLINISAIANVIPLTGVPLPFISYGGSSLLMLLTGMGLVNNIYRHNQ</sequence>
<evidence type="ECO:0000256" key="7">
    <source>
        <dbReference type="ARBA" id="ARBA00022989"/>
    </source>
</evidence>
<keyword evidence="4 16" id="KW-0812">Transmembrane</keyword>
<feature type="transmembrane region" description="Helical" evidence="16">
    <location>
        <begin position="77"/>
        <end position="97"/>
    </location>
</feature>
<feature type="transmembrane region" description="Helical" evidence="16">
    <location>
        <begin position="109"/>
        <end position="132"/>
    </location>
</feature>
<evidence type="ECO:0000256" key="12">
    <source>
        <dbReference type="ARBA" id="ARBA00041185"/>
    </source>
</evidence>
<keyword evidence="7 16" id="KW-1133">Transmembrane helix</keyword>
<gene>
    <name evidence="17" type="ORF">US90_C0021G0025</name>
</gene>
<evidence type="ECO:0000256" key="10">
    <source>
        <dbReference type="ARBA" id="ARBA00033270"/>
    </source>
</evidence>
<evidence type="ECO:0000313" key="18">
    <source>
        <dbReference type="Proteomes" id="UP000034406"/>
    </source>
</evidence>
<reference evidence="17 18" key="1">
    <citation type="journal article" date="2015" name="Nature">
        <title>rRNA introns, odd ribosomes, and small enigmatic genomes across a large radiation of phyla.</title>
        <authorList>
            <person name="Brown C.T."/>
            <person name="Hug L.A."/>
            <person name="Thomas B.C."/>
            <person name="Sharon I."/>
            <person name="Castelle C.J."/>
            <person name="Singh A."/>
            <person name="Wilkins M.J."/>
            <person name="Williams K.H."/>
            <person name="Banfield J.F."/>
        </authorList>
    </citation>
    <scope>NUCLEOTIDE SEQUENCE [LARGE SCALE GENOMIC DNA]</scope>
</reference>
<evidence type="ECO:0000256" key="13">
    <source>
        <dbReference type="ARBA" id="ARBA00041418"/>
    </source>
</evidence>
<keyword evidence="3" id="KW-0808">Transferase</keyword>
<feature type="transmembrane region" description="Helical" evidence="16">
    <location>
        <begin position="12"/>
        <end position="31"/>
    </location>
</feature>
<evidence type="ECO:0000256" key="3">
    <source>
        <dbReference type="ARBA" id="ARBA00022679"/>
    </source>
</evidence>
<keyword evidence="8 16" id="KW-0472">Membrane</keyword>
<dbReference type="Pfam" id="PF01098">
    <property type="entry name" value="FTSW_RODA_SPOVE"/>
    <property type="match status" value="1"/>
</dbReference>
<feature type="transmembrane region" description="Helical" evidence="16">
    <location>
        <begin position="335"/>
        <end position="357"/>
    </location>
</feature>
<feature type="transmembrane region" description="Helical" evidence="16">
    <location>
        <begin position="301"/>
        <end position="323"/>
    </location>
</feature>
<dbReference type="PANTHER" id="PTHR30474:SF2">
    <property type="entry name" value="PEPTIDOGLYCAN GLYCOSYLTRANSFERASE FTSW-RELATED"/>
    <property type="match status" value="1"/>
</dbReference>
<proteinExistence type="inferred from homology"/>
<keyword evidence="5" id="KW-0133">Cell shape</keyword>
<protein>
    <recommendedName>
        <fullName evidence="12">Probable peptidoglycan glycosyltransferase FtsW</fullName>
        <ecNumber evidence="14">2.4.99.28</ecNumber>
    </recommendedName>
    <alternativeName>
        <fullName evidence="13">Cell division protein FtsW</fullName>
    </alternativeName>
    <alternativeName>
        <fullName evidence="10">Cell wall polymerase</fullName>
    </alternativeName>
    <alternativeName>
        <fullName evidence="9">Peptidoglycan polymerase</fullName>
    </alternativeName>
</protein>
<keyword evidence="2" id="KW-0328">Glycosyltransferase</keyword>
<dbReference type="EC" id="2.4.99.28" evidence="14"/>
<dbReference type="InterPro" id="IPR001182">
    <property type="entry name" value="FtsW/RodA"/>
</dbReference>
<dbReference type="GO" id="GO:0009252">
    <property type="term" value="P:peptidoglycan biosynthetic process"/>
    <property type="evidence" value="ECO:0007669"/>
    <property type="project" value="UniProtKB-KW"/>
</dbReference>
<dbReference type="GO" id="GO:0015648">
    <property type="term" value="F:lipid-linked peptidoglycan transporter activity"/>
    <property type="evidence" value="ECO:0007669"/>
    <property type="project" value="TreeGrafter"/>
</dbReference>
<dbReference type="PANTHER" id="PTHR30474">
    <property type="entry name" value="CELL CYCLE PROTEIN"/>
    <property type="match status" value="1"/>
</dbReference>
<evidence type="ECO:0000256" key="5">
    <source>
        <dbReference type="ARBA" id="ARBA00022960"/>
    </source>
</evidence>
<feature type="transmembrane region" description="Helical" evidence="16">
    <location>
        <begin position="260"/>
        <end position="289"/>
    </location>
</feature>
<evidence type="ECO:0000256" key="1">
    <source>
        <dbReference type="ARBA" id="ARBA00004141"/>
    </source>
</evidence>
<evidence type="ECO:0000256" key="16">
    <source>
        <dbReference type="SAM" id="Phobius"/>
    </source>
</evidence>
<dbReference type="EMBL" id="LBUT01000021">
    <property type="protein sequence ID" value="KKQ68782.1"/>
    <property type="molecule type" value="Genomic_DNA"/>
</dbReference>
<comment type="similarity">
    <text evidence="11">Belongs to the SEDS family. FtsW subfamily.</text>
</comment>
<dbReference type="GO" id="GO:0032153">
    <property type="term" value="C:cell division site"/>
    <property type="evidence" value="ECO:0007669"/>
    <property type="project" value="TreeGrafter"/>
</dbReference>
<evidence type="ECO:0000256" key="2">
    <source>
        <dbReference type="ARBA" id="ARBA00022676"/>
    </source>
</evidence>
<feature type="transmembrane region" description="Helical" evidence="16">
    <location>
        <begin position="144"/>
        <end position="175"/>
    </location>
</feature>
<dbReference type="STRING" id="1618490.US90_C0021G0025"/>
<comment type="caution">
    <text evidence="17">The sequence shown here is derived from an EMBL/GenBank/DDBJ whole genome shotgun (WGS) entry which is preliminary data.</text>
</comment>
<comment type="catalytic activity">
    <reaction evidence="15">
        <text>[GlcNAc-(1-&gt;4)-Mur2Ac(oyl-L-Ala-gamma-D-Glu-L-Lys-D-Ala-D-Ala)](n)-di-trans,octa-cis-undecaprenyl diphosphate + beta-D-GlcNAc-(1-&gt;4)-Mur2Ac(oyl-L-Ala-gamma-D-Glu-L-Lys-D-Ala-D-Ala)-di-trans,octa-cis-undecaprenyl diphosphate = [GlcNAc-(1-&gt;4)-Mur2Ac(oyl-L-Ala-gamma-D-Glu-L-Lys-D-Ala-D-Ala)](n+1)-di-trans,octa-cis-undecaprenyl diphosphate + di-trans,octa-cis-undecaprenyl diphosphate + H(+)</text>
        <dbReference type="Rhea" id="RHEA:23708"/>
        <dbReference type="Rhea" id="RHEA-COMP:9602"/>
        <dbReference type="Rhea" id="RHEA-COMP:9603"/>
        <dbReference type="ChEBI" id="CHEBI:15378"/>
        <dbReference type="ChEBI" id="CHEBI:58405"/>
        <dbReference type="ChEBI" id="CHEBI:60033"/>
        <dbReference type="ChEBI" id="CHEBI:78435"/>
        <dbReference type="EC" id="2.4.99.28"/>
    </reaction>
</comment>
<dbReference type="Proteomes" id="UP000034406">
    <property type="component" value="Unassembled WGS sequence"/>
</dbReference>
<evidence type="ECO:0000313" key="17">
    <source>
        <dbReference type="EMBL" id="KKQ68782.1"/>
    </source>
</evidence>
<comment type="subcellular location">
    <subcellularLocation>
        <location evidence="1">Membrane</location>
        <topology evidence="1">Multi-pass membrane protein</topology>
    </subcellularLocation>
</comment>
<evidence type="ECO:0000256" key="4">
    <source>
        <dbReference type="ARBA" id="ARBA00022692"/>
    </source>
</evidence>
<feature type="transmembrane region" description="Helical" evidence="16">
    <location>
        <begin position="51"/>
        <end position="70"/>
    </location>
</feature>
<evidence type="ECO:0000256" key="11">
    <source>
        <dbReference type="ARBA" id="ARBA00038053"/>
    </source>
</evidence>
<keyword evidence="6" id="KW-0573">Peptidoglycan synthesis</keyword>
<dbReference type="GO" id="GO:0051301">
    <property type="term" value="P:cell division"/>
    <property type="evidence" value="ECO:0007669"/>
    <property type="project" value="InterPro"/>
</dbReference>
<organism evidence="17 18">
    <name type="scientific">Candidatus Shapirobacteria bacterium GW2011_GWE2_38_30</name>
    <dbReference type="NCBI Taxonomy" id="1618490"/>
    <lineage>
        <taxon>Bacteria</taxon>
        <taxon>Candidatus Shapironibacteriota</taxon>
    </lineage>
</organism>
<evidence type="ECO:0000256" key="14">
    <source>
        <dbReference type="ARBA" id="ARBA00044770"/>
    </source>
</evidence>
<dbReference type="GO" id="GO:0008955">
    <property type="term" value="F:peptidoglycan glycosyltransferase activity"/>
    <property type="evidence" value="ECO:0007669"/>
    <property type="project" value="UniProtKB-EC"/>
</dbReference>
<dbReference type="AlphaFoldDB" id="A0A0G0JPV2"/>
<evidence type="ECO:0000256" key="15">
    <source>
        <dbReference type="ARBA" id="ARBA00049902"/>
    </source>
</evidence>
<feature type="transmembrane region" description="Helical" evidence="16">
    <location>
        <begin position="222"/>
        <end position="240"/>
    </location>
</feature>
<dbReference type="GO" id="GO:0005886">
    <property type="term" value="C:plasma membrane"/>
    <property type="evidence" value="ECO:0007669"/>
    <property type="project" value="TreeGrafter"/>
</dbReference>
<feature type="transmembrane region" description="Helical" evidence="16">
    <location>
        <begin position="181"/>
        <end position="201"/>
    </location>
</feature>